<dbReference type="AlphaFoldDB" id="B9LV29"/>
<evidence type="ECO:0000313" key="2">
    <source>
        <dbReference type="EMBL" id="ACM58542.1"/>
    </source>
</evidence>
<feature type="region of interest" description="Disordered" evidence="1">
    <location>
        <begin position="1"/>
        <end position="43"/>
    </location>
</feature>
<sequence>MPSRPSLGSRQVPDEYPFGPSQAVTTRSRQLEPTASRSMWRRKSRFPHGQVDTVPRGFLVVVDHMLDILARVDSEVSIAMPPVCERRLVVHAAVDAVDRCLELVANEPRAHSGSLTLEMAIGGRCDRRRELVAPNGSVDWFLFPHVEGPSILAAILDPTEAADSNTVRLDRSKERNSTSSERPSSRRRSTPPTEPRRYESPRAEPMGTRLGDHRLRRGRITAVRPAVDSDD</sequence>
<dbReference type="eggNOG" id="arCOG03286">
    <property type="taxonomic scope" value="Archaea"/>
</dbReference>
<feature type="compositionally biased region" description="Polar residues" evidence="1">
    <location>
        <begin position="22"/>
        <end position="37"/>
    </location>
</feature>
<keyword evidence="3" id="KW-1185">Reference proteome</keyword>
<dbReference type="HOGENOM" id="CLU_1197613_0_0_2"/>
<evidence type="ECO:0000256" key="1">
    <source>
        <dbReference type="SAM" id="MobiDB-lite"/>
    </source>
</evidence>
<organism evidence="2 3">
    <name type="scientific">Halorubrum lacusprofundi (strain ATCC 49239 / DSM 5036 / JCM 8891 / ACAM 34)</name>
    <dbReference type="NCBI Taxonomy" id="416348"/>
    <lineage>
        <taxon>Archaea</taxon>
        <taxon>Methanobacteriati</taxon>
        <taxon>Methanobacteriota</taxon>
        <taxon>Stenosarchaea group</taxon>
        <taxon>Halobacteria</taxon>
        <taxon>Halobacteriales</taxon>
        <taxon>Haloferacaceae</taxon>
        <taxon>Halorubrum</taxon>
    </lineage>
</organism>
<evidence type="ECO:0000313" key="3">
    <source>
        <dbReference type="Proteomes" id="UP000000740"/>
    </source>
</evidence>
<name>B9LV29_HALLT</name>
<dbReference type="KEGG" id="hla:Hlac_2996"/>
<dbReference type="Proteomes" id="UP000000740">
    <property type="component" value="Chromosome 2"/>
</dbReference>
<proteinExistence type="predicted"/>
<gene>
    <name evidence="2" type="ordered locus">Hlac_2996</name>
</gene>
<protein>
    <submittedName>
        <fullName evidence="2">Uncharacterized protein</fullName>
    </submittedName>
</protein>
<accession>B9LV29</accession>
<reference evidence="2 3" key="1">
    <citation type="journal article" date="2016" name="Stand. Genomic Sci.">
        <title>Complete genome sequence of the Antarctic Halorubrum lacusprofundi type strain ACAM 34.</title>
        <authorList>
            <person name="Anderson I.J."/>
            <person name="DasSarma P."/>
            <person name="Lucas S."/>
            <person name="Copeland A."/>
            <person name="Lapidus A."/>
            <person name="Del Rio T.G."/>
            <person name="Tice H."/>
            <person name="Dalin E."/>
            <person name="Bruce D.C."/>
            <person name="Goodwin L."/>
            <person name="Pitluck S."/>
            <person name="Sims D."/>
            <person name="Brettin T.S."/>
            <person name="Detter J.C."/>
            <person name="Han C.S."/>
            <person name="Larimer F."/>
            <person name="Hauser L."/>
            <person name="Land M."/>
            <person name="Ivanova N."/>
            <person name="Richardson P."/>
            <person name="Cavicchioli R."/>
            <person name="DasSarma S."/>
            <person name="Woese C.R."/>
            <person name="Kyrpides N.C."/>
        </authorList>
    </citation>
    <scope>NUCLEOTIDE SEQUENCE [LARGE SCALE GENOMIC DNA]</scope>
    <source>
        <strain evidence="3">ATCC 49239 / DSM 5036 / JCM 8891 / ACAM 34</strain>
    </source>
</reference>
<feature type="region of interest" description="Disordered" evidence="1">
    <location>
        <begin position="163"/>
        <end position="231"/>
    </location>
</feature>
<dbReference type="EMBL" id="CP001366">
    <property type="protein sequence ID" value="ACM58542.1"/>
    <property type="molecule type" value="Genomic_DNA"/>
</dbReference>